<reference evidence="2" key="1">
    <citation type="journal article" date="2019" name="Int. J. Syst. Evol. Microbiol.">
        <title>The Global Catalogue of Microorganisms (GCM) 10K type strain sequencing project: providing services to taxonomists for standard genome sequencing and annotation.</title>
        <authorList>
            <consortium name="The Broad Institute Genomics Platform"/>
            <consortium name="The Broad Institute Genome Sequencing Center for Infectious Disease"/>
            <person name="Wu L."/>
            <person name="Ma J."/>
        </authorList>
    </citation>
    <scope>NUCLEOTIDE SEQUENCE [LARGE SCALE GENOMIC DNA]</scope>
    <source>
        <strain evidence="2">JCM 18531</strain>
    </source>
</reference>
<sequence length="42" mass="3955">MATNADAQNTSVIATAVTGNQAAVVSVAGVVGGVAVLVTDPD</sequence>
<accession>A0ABP8XKP5</accession>
<name>A0ABP8XKP5_9ACTN</name>
<proteinExistence type="predicted"/>
<evidence type="ECO:0000313" key="2">
    <source>
        <dbReference type="Proteomes" id="UP001499974"/>
    </source>
</evidence>
<dbReference type="Proteomes" id="UP001499974">
    <property type="component" value="Unassembled WGS sequence"/>
</dbReference>
<comment type="caution">
    <text evidence="1">The sequence shown here is derived from an EMBL/GenBank/DDBJ whole genome shotgun (WGS) entry which is preliminary data.</text>
</comment>
<keyword evidence="2" id="KW-1185">Reference proteome</keyword>
<gene>
    <name evidence="1" type="ORF">GCM10023349_29460</name>
</gene>
<dbReference type="EMBL" id="BAABKM010000002">
    <property type="protein sequence ID" value="GAA4708774.1"/>
    <property type="molecule type" value="Genomic_DNA"/>
</dbReference>
<protein>
    <submittedName>
        <fullName evidence="1">Uncharacterized protein</fullName>
    </submittedName>
</protein>
<organism evidence="1 2">
    <name type="scientific">Nocardioides conyzicola</name>
    <dbReference type="NCBI Taxonomy" id="1651781"/>
    <lineage>
        <taxon>Bacteria</taxon>
        <taxon>Bacillati</taxon>
        <taxon>Actinomycetota</taxon>
        <taxon>Actinomycetes</taxon>
        <taxon>Propionibacteriales</taxon>
        <taxon>Nocardioidaceae</taxon>
        <taxon>Nocardioides</taxon>
    </lineage>
</organism>
<evidence type="ECO:0000313" key="1">
    <source>
        <dbReference type="EMBL" id="GAA4708774.1"/>
    </source>
</evidence>